<dbReference type="AlphaFoldDB" id="A0A2W0HUW1"/>
<reference evidence="5 6" key="1">
    <citation type="submission" date="2017-10" db="EMBL/GenBank/DDBJ databases">
        <title>Bacillus sp. nov., a halophilic bacterium isolated from a Yangshapao Lake.</title>
        <authorList>
            <person name="Wang H."/>
        </authorList>
    </citation>
    <scope>NUCLEOTIDE SEQUENCE [LARGE SCALE GENOMIC DNA]</scope>
    <source>
        <strain evidence="5 6">YSP-3</strain>
    </source>
</reference>
<proteinExistence type="inferred from homology"/>
<feature type="domain" description="Ketoreductase" evidence="4">
    <location>
        <begin position="7"/>
        <end position="187"/>
    </location>
</feature>
<dbReference type="Proteomes" id="UP000248066">
    <property type="component" value="Unassembled WGS sequence"/>
</dbReference>
<dbReference type="Pfam" id="PF00106">
    <property type="entry name" value="adh_short"/>
    <property type="match status" value="1"/>
</dbReference>
<sequence length="247" mass="26635">MENVNGKVVVVTGASSGIGEAIAYRAAEQKADVVLAARRTGRLDKLKARIESETGQRALVVETDVTDRSQVEALVEKTKSEFGKIDVLVNNAGVMLLSFMAKDKVDEWEKMVDVNVKGVLFGVHAALPSMLEQDSGHIINVSSVAGHEVFASSSVYSATKYAVRALSMGLEKELSKTGVRVTNISPGAVESELAEHITDDDILERFKERAGEMKKLQADDIANAVLYAVSQPPAVNVNEVVVRPLQK</sequence>
<accession>A0A2W0HUW1</accession>
<dbReference type="GO" id="GO:0016616">
    <property type="term" value="F:oxidoreductase activity, acting on the CH-OH group of donors, NAD or NADP as acceptor"/>
    <property type="evidence" value="ECO:0007669"/>
    <property type="project" value="UniProtKB-ARBA"/>
</dbReference>
<dbReference type="RefSeq" id="WP_110516559.1">
    <property type="nucleotide sequence ID" value="NZ_PDOF01000001.1"/>
</dbReference>
<evidence type="ECO:0000256" key="3">
    <source>
        <dbReference type="RuleBase" id="RU000363"/>
    </source>
</evidence>
<evidence type="ECO:0000313" key="5">
    <source>
        <dbReference type="EMBL" id="PYZ97458.1"/>
    </source>
</evidence>
<dbReference type="PRINTS" id="PR00080">
    <property type="entry name" value="SDRFAMILY"/>
</dbReference>
<dbReference type="OrthoDB" id="9775296at2"/>
<dbReference type="EMBL" id="PDOF01000001">
    <property type="protein sequence ID" value="PYZ97458.1"/>
    <property type="molecule type" value="Genomic_DNA"/>
</dbReference>
<dbReference type="FunFam" id="3.40.50.720:FF:000047">
    <property type="entry name" value="NADP-dependent L-serine/L-allo-threonine dehydrogenase"/>
    <property type="match status" value="1"/>
</dbReference>
<dbReference type="SUPFAM" id="SSF51735">
    <property type="entry name" value="NAD(P)-binding Rossmann-fold domains"/>
    <property type="match status" value="1"/>
</dbReference>
<dbReference type="InterPro" id="IPR057326">
    <property type="entry name" value="KR_dom"/>
</dbReference>
<evidence type="ECO:0000256" key="2">
    <source>
        <dbReference type="ARBA" id="ARBA00023002"/>
    </source>
</evidence>
<dbReference type="InterPro" id="IPR036291">
    <property type="entry name" value="NAD(P)-bd_dom_sf"/>
</dbReference>
<gene>
    <name evidence="5" type="ORF">CR205_02345</name>
</gene>
<evidence type="ECO:0000313" key="6">
    <source>
        <dbReference type="Proteomes" id="UP000248066"/>
    </source>
</evidence>
<comment type="similarity">
    <text evidence="1 3">Belongs to the short-chain dehydrogenases/reductases (SDR) family.</text>
</comment>
<name>A0A2W0HUW1_9BACI</name>
<dbReference type="InterPro" id="IPR002347">
    <property type="entry name" value="SDR_fam"/>
</dbReference>
<dbReference type="PIRSF" id="PIRSF000126">
    <property type="entry name" value="11-beta-HSD1"/>
    <property type="match status" value="1"/>
</dbReference>
<dbReference type="PRINTS" id="PR00081">
    <property type="entry name" value="GDHRDH"/>
</dbReference>
<protein>
    <submittedName>
        <fullName evidence="5">Oxidoreductase</fullName>
    </submittedName>
</protein>
<dbReference type="PANTHER" id="PTHR43115:SF4">
    <property type="entry name" value="DEHYDROGENASE_REDUCTASE SDR FAMILY MEMBER 11"/>
    <property type="match status" value="1"/>
</dbReference>
<dbReference type="SMART" id="SM00822">
    <property type="entry name" value="PKS_KR"/>
    <property type="match status" value="1"/>
</dbReference>
<organism evidence="5 6">
    <name type="scientific">Alteribacter lacisalsi</name>
    <dbReference type="NCBI Taxonomy" id="2045244"/>
    <lineage>
        <taxon>Bacteria</taxon>
        <taxon>Bacillati</taxon>
        <taxon>Bacillota</taxon>
        <taxon>Bacilli</taxon>
        <taxon>Bacillales</taxon>
        <taxon>Bacillaceae</taxon>
        <taxon>Alteribacter</taxon>
    </lineage>
</organism>
<evidence type="ECO:0000259" key="4">
    <source>
        <dbReference type="SMART" id="SM00822"/>
    </source>
</evidence>
<dbReference type="PANTHER" id="PTHR43115">
    <property type="entry name" value="DEHYDROGENASE/REDUCTASE SDR FAMILY MEMBER 11"/>
    <property type="match status" value="1"/>
</dbReference>
<evidence type="ECO:0000256" key="1">
    <source>
        <dbReference type="ARBA" id="ARBA00006484"/>
    </source>
</evidence>
<dbReference type="Gene3D" id="3.40.50.720">
    <property type="entry name" value="NAD(P)-binding Rossmann-like Domain"/>
    <property type="match status" value="1"/>
</dbReference>
<comment type="caution">
    <text evidence="5">The sequence shown here is derived from an EMBL/GenBank/DDBJ whole genome shotgun (WGS) entry which is preliminary data.</text>
</comment>
<keyword evidence="2" id="KW-0560">Oxidoreductase</keyword>
<keyword evidence="6" id="KW-1185">Reference proteome</keyword>